<keyword evidence="2" id="KW-0285">Flavoprotein</keyword>
<evidence type="ECO:0000256" key="1">
    <source>
        <dbReference type="ARBA" id="ARBA00001974"/>
    </source>
</evidence>
<dbReference type="PROSITE" id="PS00197">
    <property type="entry name" value="2FE2S_FER_1"/>
    <property type="match status" value="1"/>
</dbReference>
<evidence type="ECO:0000259" key="11">
    <source>
        <dbReference type="PROSITE" id="PS51384"/>
    </source>
</evidence>
<evidence type="ECO:0000256" key="9">
    <source>
        <dbReference type="SAM" id="MobiDB-lite"/>
    </source>
</evidence>
<dbReference type="PRINTS" id="PR00410">
    <property type="entry name" value="PHEHYDRXLASE"/>
</dbReference>
<evidence type="ECO:0000256" key="7">
    <source>
        <dbReference type="ARBA" id="ARBA00023004"/>
    </source>
</evidence>
<dbReference type="InterPro" id="IPR039261">
    <property type="entry name" value="FNR_nucleotide-bd"/>
</dbReference>
<evidence type="ECO:0000256" key="8">
    <source>
        <dbReference type="ARBA" id="ARBA00023014"/>
    </source>
</evidence>
<reference evidence="12 13" key="1">
    <citation type="submission" date="2021-01" db="EMBL/GenBank/DDBJ databases">
        <title>Whole genome shotgun sequence of Microbispora corallina NBRC 16416.</title>
        <authorList>
            <person name="Komaki H."/>
            <person name="Tamura T."/>
        </authorList>
    </citation>
    <scope>NUCLEOTIDE SEQUENCE [LARGE SCALE GENOMIC DNA]</scope>
    <source>
        <strain evidence="12 13">NBRC 16416</strain>
    </source>
</reference>
<dbReference type="InterPro" id="IPR017938">
    <property type="entry name" value="Riboflavin_synthase-like_b-brl"/>
</dbReference>
<dbReference type="InterPro" id="IPR017927">
    <property type="entry name" value="FAD-bd_FR_type"/>
</dbReference>
<keyword evidence="5" id="KW-0274">FAD</keyword>
<dbReference type="EMBL" id="BOOC01000011">
    <property type="protein sequence ID" value="GIH39810.1"/>
    <property type="molecule type" value="Genomic_DNA"/>
</dbReference>
<organism evidence="12 13">
    <name type="scientific">Microbispora corallina</name>
    <dbReference type="NCBI Taxonomy" id="83302"/>
    <lineage>
        <taxon>Bacteria</taxon>
        <taxon>Bacillati</taxon>
        <taxon>Actinomycetota</taxon>
        <taxon>Actinomycetes</taxon>
        <taxon>Streptosporangiales</taxon>
        <taxon>Streptosporangiaceae</taxon>
        <taxon>Microbispora</taxon>
    </lineage>
</organism>
<protein>
    <submittedName>
        <fullName evidence="12">3-ketosteroid-9-alpha-hydroxylase reductase subunit</fullName>
    </submittedName>
</protein>
<dbReference type="Gene3D" id="3.40.50.80">
    <property type="entry name" value="Nucleotide-binding domain of ferredoxin-NADP reductase (FNR) module"/>
    <property type="match status" value="1"/>
</dbReference>
<dbReference type="InterPro" id="IPR001041">
    <property type="entry name" value="2Fe-2S_ferredoxin-type"/>
</dbReference>
<dbReference type="InterPro" id="IPR001433">
    <property type="entry name" value="OxRdtase_FAD/NAD-bd"/>
</dbReference>
<dbReference type="InterPro" id="IPR050415">
    <property type="entry name" value="MRET"/>
</dbReference>
<dbReference type="Proteomes" id="UP000603904">
    <property type="component" value="Unassembled WGS sequence"/>
</dbReference>
<name>A0ABQ4FYG9_9ACTN</name>
<proteinExistence type="predicted"/>
<keyword evidence="6" id="KW-0560">Oxidoreductase</keyword>
<dbReference type="SUPFAM" id="SSF63380">
    <property type="entry name" value="Riboflavin synthase domain-like"/>
    <property type="match status" value="1"/>
</dbReference>
<dbReference type="InterPro" id="IPR006058">
    <property type="entry name" value="2Fe2S_fd_BS"/>
</dbReference>
<dbReference type="SUPFAM" id="SSF52343">
    <property type="entry name" value="Ferredoxin reductase-like, C-terminal NADP-linked domain"/>
    <property type="match status" value="1"/>
</dbReference>
<keyword evidence="4" id="KW-0479">Metal-binding</keyword>
<dbReference type="Gene3D" id="2.40.30.10">
    <property type="entry name" value="Translation factors"/>
    <property type="match status" value="1"/>
</dbReference>
<evidence type="ECO:0000256" key="6">
    <source>
        <dbReference type="ARBA" id="ARBA00023002"/>
    </source>
</evidence>
<dbReference type="PRINTS" id="PR00371">
    <property type="entry name" value="FPNCR"/>
</dbReference>
<dbReference type="PANTHER" id="PTHR47354:SF8">
    <property type="entry name" value="1,2-PHENYLACETYL-COA EPOXIDASE, SUBUNIT E"/>
    <property type="match status" value="1"/>
</dbReference>
<feature type="region of interest" description="Disordered" evidence="9">
    <location>
        <begin position="230"/>
        <end position="250"/>
    </location>
</feature>
<gene>
    <name evidence="12" type="ORF">Mco01_28100</name>
</gene>
<feature type="domain" description="FAD-binding FR-type" evidence="11">
    <location>
        <begin position="2"/>
        <end position="104"/>
    </location>
</feature>
<dbReference type="CDD" id="cd06214">
    <property type="entry name" value="PA_degradation_oxidoreductase_like"/>
    <property type="match status" value="1"/>
</dbReference>
<keyword evidence="3" id="KW-0001">2Fe-2S</keyword>
<feature type="domain" description="2Fe-2S ferredoxin-type" evidence="10">
    <location>
        <begin position="253"/>
        <end position="342"/>
    </location>
</feature>
<dbReference type="SUPFAM" id="SSF54292">
    <property type="entry name" value="2Fe-2S ferredoxin-like"/>
    <property type="match status" value="1"/>
</dbReference>
<dbReference type="CDD" id="cd00207">
    <property type="entry name" value="fer2"/>
    <property type="match status" value="1"/>
</dbReference>
<evidence type="ECO:0000256" key="4">
    <source>
        <dbReference type="ARBA" id="ARBA00022723"/>
    </source>
</evidence>
<dbReference type="RefSeq" id="WP_204057306.1">
    <property type="nucleotide sequence ID" value="NZ_BAAAGP010000011.1"/>
</dbReference>
<evidence type="ECO:0000256" key="2">
    <source>
        <dbReference type="ARBA" id="ARBA00022630"/>
    </source>
</evidence>
<dbReference type="PROSITE" id="PS51384">
    <property type="entry name" value="FAD_FR"/>
    <property type="match status" value="1"/>
</dbReference>
<dbReference type="Pfam" id="PF00175">
    <property type="entry name" value="NAD_binding_1"/>
    <property type="match status" value="1"/>
</dbReference>
<dbReference type="PROSITE" id="PS51085">
    <property type="entry name" value="2FE2S_FER_2"/>
    <property type="match status" value="1"/>
</dbReference>
<evidence type="ECO:0000313" key="12">
    <source>
        <dbReference type="EMBL" id="GIH39810.1"/>
    </source>
</evidence>
<evidence type="ECO:0000259" key="10">
    <source>
        <dbReference type="PROSITE" id="PS51085"/>
    </source>
</evidence>
<accession>A0ABQ4FYG9</accession>
<evidence type="ECO:0000256" key="3">
    <source>
        <dbReference type="ARBA" id="ARBA00022714"/>
    </source>
</evidence>
<dbReference type="InterPro" id="IPR012675">
    <property type="entry name" value="Beta-grasp_dom_sf"/>
</dbReference>
<dbReference type="Pfam" id="PF00111">
    <property type="entry name" value="Fer2"/>
    <property type="match status" value="1"/>
</dbReference>
<dbReference type="PANTHER" id="PTHR47354">
    <property type="entry name" value="NADH OXIDOREDUCTASE HCR"/>
    <property type="match status" value="1"/>
</dbReference>
<comment type="cofactor">
    <cofactor evidence="1">
        <name>FAD</name>
        <dbReference type="ChEBI" id="CHEBI:57692"/>
    </cofactor>
</comment>
<comment type="caution">
    <text evidence="12">The sequence shown here is derived from an EMBL/GenBank/DDBJ whole genome shotgun (WGS) entry which is preliminary data.</text>
</comment>
<dbReference type="InterPro" id="IPR001709">
    <property type="entry name" value="Flavoprot_Pyr_Nucl_cyt_Rdtase"/>
</dbReference>
<keyword evidence="8" id="KW-0411">Iron-sulfur</keyword>
<dbReference type="InterPro" id="IPR036010">
    <property type="entry name" value="2Fe-2S_ferredoxin-like_sf"/>
</dbReference>
<sequence>MRGPYKVRVAGVVAETADARSFVLEPAAGDREAFRYRPGQFLTLRVPLGPGLARCYSLSSSPHCDEPLKVTVKRAGPGSSWLCDTVAEGDVLEVLRPAGAFTPGSLDADLLLLAAGSGITPVMSIVKSCLAAGTGSLVLVYANRDERSVIFRDELAALAGRHGERLSVVHWLESVQGLPSAAGLTALARPYAGREAFVCGPEPFMDVATGVLAGLGAPRVRLERFTTLEGDPFAAPPHEEPDSEPDGEPAGAAEVEVVLDGETTTLPWPRNRRLLDVLLAAGLDAPYSCREGSCAACACVLVEGEAAMERNQVLDRRDVADGLLLACQALPVSERVRVTYDG</sequence>
<evidence type="ECO:0000256" key="5">
    <source>
        <dbReference type="ARBA" id="ARBA00022827"/>
    </source>
</evidence>
<dbReference type="Gene3D" id="3.10.20.30">
    <property type="match status" value="1"/>
</dbReference>
<keyword evidence="13" id="KW-1185">Reference proteome</keyword>
<evidence type="ECO:0000313" key="13">
    <source>
        <dbReference type="Proteomes" id="UP000603904"/>
    </source>
</evidence>
<keyword evidence="7" id="KW-0408">Iron</keyword>